<dbReference type="InterPro" id="IPR002902">
    <property type="entry name" value="GNK2"/>
</dbReference>
<dbReference type="InterPro" id="IPR008271">
    <property type="entry name" value="Ser/Thr_kinase_AS"/>
</dbReference>
<evidence type="ECO:0000256" key="8">
    <source>
        <dbReference type="ARBA" id="ARBA00022777"/>
    </source>
</evidence>
<evidence type="ECO:0000256" key="12">
    <source>
        <dbReference type="ARBA" id="ARBA00023170"/>
    </source>
</evidence>
<dbReference type="GO" id="GO:0004674">
    <property type="term" value="F:protein serine/threonine kinase activity"/>
    <property type="evidence" value="ECO:0007669"/>
    <property type="project" value="UniProtKB-KW"/>
</dbReference>
<dbReference type="PROSITE" id="PS50011">
    <property type="entry name" value="PROTEIN_KINASE_DOM"/>
    <property type="match status" value="1"/>
</dbReference>
<evidence type="ECO:0000256" key="4">
    <source>
        <dbReference type="ARBA" id="ARBA00022692"/>
    </source>
</evidence>
<evidence type="ECO:0000256" key="3">
    <source>
        <dbReference type="ARBA" id="ARBA00022679"/>
    </source>
</evidence>
<evidence type="ECO:0000313" key="19">
    <source>
        <dbReference type="Proteomes" id="UP001634007"/>
    </source>
</evidence>
<dbReference type="EMBL" id="JBJKBG010000004">
    <property type="protein sequence ID" value="KAL3742090.1"/>
    <property type="molecule type" value="Genomic_DNA"/>
</dbReference>
<feature type="domain" description="Protein kinase" evidence="16">
    <location>
        <begin position="348"/>
        <end position="634"/>
    </location>
</feature>
<dbReference type="FunFam" id="3.30.200.20:FF:000727">
    <property type="entry name" value="Cysteine-rich RLK (RECEPTOR-like protein kinase) 23"/>
    <property type="match status" value="1"/>
</dbReference>
<dbReference type="Gene3D" id="3.30.430.20">
    <property type="entry name" value="Gnk2 domain, C-X8-C-X2-C motif"/>
    <property type="match status" value="2"/>
</dbReference>
<dbReference type="Gene3D" id="1.10.510.10">
    <property type="entry name" value="Transferase(Phosphotransferase) domain 1"/>
    <property type="match status" value="1"/>
</dbReference>
<dbReference type="PROSITE" id="PS00108">
    <property type="entry name" value="PROTEIN_KINASE_ST"/>
    <property type="match status" value="1"/>
</dbReference>
<evidence type="ECO:0000256" key="6">
    <source>
        <dbReference type="ARBA" id="ARBA00022737"/>
    </source>
</evidence>
<sequence>MERQIPLVHLKTPLTQQKREKKMPMTRILLSFMLSLSTIKAAESILTMSSHCCSDSATFTPNSTYHANLNHVLDDLVNNTNADRGFLFTSSGTSSSEAVYGSFMCKGDVSKKECMECVKNAIFEITLVCRMTKVSILWYSKCMLRYSDTNFTGIVETKPRLSGYNEENIEKPDQFMILLNVTMDAAIEAAQHPPRMYGHREAKFTQRKKLYTFAQCVPYLSKNYCSQCLLNATSRLLSLPKGKIGGQVLLPSCFVRFEIYPFHHRRSSKGKKHFLLKMSSAILATAIGLSLPSYMIVWYLLRGRGSRRVLRTDAESCIEEDPIVRRQISDLHSQQFHLQTIEAATNKFSDDNKLGEGGFGPVYKGTLPGGQEIAAKRLSRISGQGIEEFETEIELLPKLQDRNLVRLLGFSMERDETILVYEYVSKGSLDHLLFDPELGGQLDWSARYKVMVGVARGLLYLHQNSRLRIIHRDLKPSNILLDADMNPKISDFGLARIFDTNQTQASTSRIVGTYGYMSPEYLMFGQFSIKSDVFSYGVLMLEIITGKKNSRFSSLDYDEGLIGYVWKNWMNRTPSEVVDAALINAYSVNEVIRCMHIGLLCVQDDPEDRPTMDLVVLMLSSGSISIPVPQRPSFFSPCKKYKRTPCVLNSDQSTSKENHSNGKITSPWSGAESDSSYVSCPQEKVGKMSYGALTTGFLHVKRITIHDTVKKEKLVNLEIEEKLSRR</sequence>
<keyword evidence="4 15" id="KW-0812">Transmembrane</keyword>
<dbReference type="PROSITE" id="PS51473">
    <property type="entry name" value="GNK2"/>
    <property type="match status" value="2"/>
</dbReference>
<keyword evidence="3" id="KW-0808">Transferase</keyword>
<keyword evidence="11 15" id="KW-0472">Membrane</keyword>
<feature type="domain" description="Gnk2-homologous" evidence="17">
    <location>
        <begin position="47"/>
        <end position="151"/>
    </location>
</feature>
<protein>
    <submittedName>
        <fullName evidence="18">Uncharacterized protein</fullName>
    </submittedName>
</protein>
<evidence type="ECO:0000256" key="1">
    <source>
        <dbReference type="ARBA" id="ARBA00004167"/>
    </source>
</evidence>
<evidence type="ECO:0000256" key="2">
    <source>
        <dbReference type="ARBA" id="ARBA00022527"/>
    </source>
</evidence>
<reference evidence="18 19" key="1">
    <citation type="submission" date="2024-11" db="EMBL/GenBank/DDBJ databases">
        <title>Chromosome-level genome assembly of Eucalyptus globulus Labill. provides insights into its genome evolution.</title>
        <authorList>
            <person name="Li X."/>
        </authorList>
    </citation>
    <scope>NUCLEOTIDE SEQUENCE [LARGE SCALE GENOMIC DNA]</scope>
    <source>
        <strain evidence="18">CL2024</strain>
        <tissue evidence="18">Fresh tender leaves</tissue>
    </source>
</reference>
<name>A0ABD3KQQ9_EUCGL</name>
<evidence type="ECO:0000256" key="5">
    <source>
        <dbReference type="ARBA" id="ARBA00022729"/>
    </source>
</evidence>
<dbReference type="Pfam" id="PF07714">
    <property type="entry name" value="PK_Tyr_Ser-Thr"/>
    <property type="match status" value="1"/>
</dbReference>
<evidence type="ECO:0000313" key="18">
    <source>
        <dbReference type="EMBL" id="KAL3742090.1"/>
    </source>
</evidence>
<evidence type="ECO:0000256" key="11">
    <source>
        <dbReference type="ARBA" id="ARBA00023136"/>
    </source>
</evidence>
<proteinExistence type="predicted"/>
<evidence type="ECO:0000256" key="7">
    <source>
        <dbReference type="ARBA" id="ARBA00022741"/>
    </source>
</evidence>
<dbReference type="CDD" id="cd14066">
    <property type="entry name" value="STKc_IRAK"/>
    <property type="match status" value="1"/>
</dbReference>
<keyword evidence="2" id="KW-0723">Serine/threonine-protein kinase</keyword>
<comment type="caution">
    <text evidence="18">The sequence shown here is derived from an EMBL/GenBank/DDBJ whole genome shotgun (WGS) entry which is preliminary data.</text>
</comment>
<keyword evidence="13" id="KW-0325">Glycoprotein</keyword>
<evidence type="ECO:0000256" key="10">
    <source>
        <dbReference type="ARBA" id="ARBA00022989"/>
    </source>
</evidence>
<dbReference type="Gene3D" id="3.30.200.20">
    <property type="entry name" value="Phosphorylase Kinase, domain 1"/>
    <property type="match status" value="1"/>
</dbReference>
<evidence type="ECO:0000259" key="17">
    <source>
        <dbReference type="PROSITE" id="PS51473"/>
    </source>
</evidence>
<dbReference type="FunFam" id="1.10.510.10:FF:000129">
    <property type="entry name" value="cysteine-rich receptor-like protein kinase 10"/>
    <property type="match status" value="1"/>
</dbReference>
<accession>A0ABD3KQQ9</accession>
<comment type="subcellular location">
    <subcellularLocation>
        <location evidence="1">Membrane</location>
        <topology evidence="1">Single-pass membrane protein</topology>
    </subcellularLocation>
</comment>
<organism evidence="18 19">
    <name type="scientific">Eucalyptus globulus</name>
    <name type="common">Tasmanian blue gum</name>
    <dbReference type="NCBI Taxonomy" id="34317"/>
    <lineage>
        <taxon>Eukaryota</taxon>
        <taxon>Viridiplantae</taxon>
        <taxon>Streptophyta</taxon>
        <taxon>Embryophyta</taxon>
        <taxon>Tracheophyta</taxon>
        <taxon>Spermatophyta</taxon>
        <taxon>Magnoliopsida</taxon>
        <taxon>eudicotyledons</taxon>
        <taxon>Gunneridae</taxon>
        <taxon>Pentapetalae</taxon>
        <taxon>rosids</taxon>
        <taxon>malvids</taxon>
        <taxon>Myrtales</taxon>
        <taxon>Myrtaceae</taxon>
        <taxon>Myrtoideae</taxon>
        <taxon>Eucalypteae</taxon>
        <taxon>Eucalyptus</taxon>
    </lineage>
</organism>
<evidence type="ECO:0000256" key="15">
    <source>
        <dbReference type="SAM" id="Phobius"/>
    </source>
</evidence>
<evidence type="ECO:0000256" key="14">
    <source>
        <dbReference type="SAM" id="MobiDB-lite"/>
    </source>
</evidence>
<keyword evidence="7" id="KW-0547">Nucleotide-binding</keyword>
<evidence type="ECO:0000259" key="16">
    <source>
        <dbReference type="PROSITE" id="PS50011"/>
    </source>
</evidence>
<keyword evidence="5" id="KW-0732">Signal</keyword>
<dbReference type="PANTHER" id="PTHR27002:SF1050">
    <property type="entry name" value="CYSTEINE-RICH RECEPTOR-LIKE PROTEIN KINASE 5"/>
    <property type="match status" value="1"/>
</dbReference>
<dbReference type="CDD" id="cd23509">
    <property type="entry name" value="Gnk2-like"/>
    <property type="match status" value="2"/>
</dbReference>
<feature type="compositionally biased region" description="Polar residues" evidence="14">
    <location>
        <begin position="661"/>
        <end position="674"/>
    </location>
</feature>
<dbReference type="GO" id="GO:0016020">
    <property type="term" value="C:membrane"/>
    <property type="evidence" value="ECO:0007669"/>
    <property type="project" value="UniProtKB-SubCell"/>
</dbReference>
<dbReference type="InterPro" id="IPR000719">
    <property type="entry name" value="Prot_kinase_dom"/>
</dbReference>
<keyword evidence="19" id="KW-1185">Reference proteome</keyword>
<dbReference type="GO" id="GO:0005524">
    <property type="term" value="F:ATP binding"/>
    <property type="evidence" value="ECO:0007669"/>
    <property type="project" value="UniProtKB-KW"/>
</dbReference>
<dbReference type="PANTHER" id="PTHR27002">
    <property type="entry name" value="RECEPTOR-LIKE SERINE/THREONINE-PROTEIN KINASE SD1-8"/>
    <property type="match status" value="1"/>
</dbReference>
<dbReference type="InterPro" id="IPR001245">
    <property type="entry name" value="Ser-Thr/Tyr_kinase_cat_dom"/>
</dbReference>
<keyword evidence="9" id="KW-0067">ATP-binding</keyword>
<dbReference type="SUPFAM" id="SSF56112">
    <property type="entry name" value="Protein kinase-like (PK-like)"/>
    <property type="match status" value="1"/>
</dbReference>
<dbReference type="InterPro" id="IPR038408">
    <property type="entry name" value="GNK2_sf"/>
</dbReference>
<dbReference type="GO" id="GO:0006950">
    <property type="term" value="P:response to stress"/>
    <property type="evidence" value="ECO:0007669"/>
    <property type="project" value="UniProtKB-ARBA"/>
</dbReference>
<dbReference type="InterPro" id="IPR011009">
    <property type="entry name" value="Kinase-like_dom_sf"/>
</dbReference>
<feature type="transmembrane region" description="Helical" evidence="15">
    <location>
        <begin position="274"/>
        <end position="301"/>
    </location>
</feature>
<keyword evidence="8" id="KW-0418">Kinase</keyword>
<feature type="region of interest" description="Disordered" evidence="14">
    <location>
        <begin position="649"/>
        <end position="674"/>
    </location>
</feature>
<feature type="domain" description="Gnk2-homologous" evidence="17">
    <location>
        <begin position="157"/>
        <end position="262"/>
    </location>
</feature>
<evidence type="ECO:0000256" key="13">
    <source>
        <dbReference type="ARBA" id="ARBA00023180"/>
    </source>
</evidence>
<dbReference type="Pfam" id="PF01657">
    <property type="entry name" value="Stress-antifung"/>
    <property type="match status" value="2"/>
</dbReference>
<dbReference type="Proteomes" id="UP001634007">
    <property type="component" value="Unassembled WGS sequence"/>
</dbReference>
<dbReference type="AlphaFoldDB" id="A0ABD3KQQ9"/>
<keyword evidence="12" id="KW-0675">Receptor</keyword>
<dbReference type="SMART" id="SM00220">
    <property type="entry name" value="S_TKc"/>
    <property type="match status" value="1"/>
</dbReference>
<gene>
    <name evidence="18" type="ORF">ACJRO7_017554</name>
</gene>
<keyword evidence="10 15" id="KW-1133">Transmembrane helix</keyword>
<keyword evidence="6" id="KW-0677">Repeat</keyword>
<evidence type="ECO:0000256" key="9">
    <source>
        <dbReference type="ARBA" id="ARBA00022840"/>
    </source>
</evidence>